<evidence type="ECO:0000313" key="2">
    <source>
        <dbReference type="Proteomes" id="UP000737018"/>
    </source>
</evidence>
<reference evidence="1" key="1">
    <citation type="submission" date="2020-03" db="EMBL/GenBank/DDBJ databases">
        <title>Castanea mollissima Vanexum genome sequencing.</title>
        <authorList>
            <person name="Staton M."/>
        </authorList>
    </citation>
    <scope>NUCLEOTIDE SEQUENCE</scope>
    <source>
        <tissue evidence="1">Leaf</tissue>
    </source>
</reference>
<dbReference type="SUPFAM" id="SSF52058">
    <property type="entry name" value="L domain-like"/>
    <property type="match status" value="1"/>
</dbReference>
<dbReference type="EMBL" id="JRKL02008637">
    <property type="protein sequence ID" value="KAF3946768.1"/>
    <property type="molecule type" value="Genomic_DNA"/>
</dbReference>
<dbReference type="InterPro" id="IPR044974">
    <property type="entry name" value="Disease_R_plants"/>
</dbReference>
<evidence type="ECO:0000313" key="1">
    <source>
        <dbReference type="EMBL" id="KAF3946768.1"/>
    </source>
</evidence>
<name>A0A8J4V368_9ROSI</name>
<dbReference type="PANTHER" id="PTHR11017:SF292">
    <property type="entry name" value="AAA+ ATPASE DOMAIN-CONTAINING PROTEIN"/>
    <property type="match status" value="1"/>
</dbReference>
<dbReference type="AlphaFoldDB" id="A0A8J4V368"/>
<dbReference type="InterPro" id="IPR032675">
    <property type="entry name" value="LRR_dom_sf"/>
</dbReference>
<dbReference type="GO" id="GO:0006952">
    <property type="term" value="P:defense response"/>
    <property type="evidence" value="ECO:0007669"/>
    <property type="project" value="InterPro"/>
</dbReference>
<dbReference type="Gene3D" id="3.80.10.10">
    <property type="entry name" value="Ribonuclease Inhibitor"/>
    <property type="match status" value="1"/>
</dbReference>
<dbReference type="OrthoDB" id="1724369at2759"/>
<proteinExistence type="predicted"/>
<protein>
    <submittedName>
        <fullName evidence="1">Uncharacterized protein</fullName>
    </submittedName>
</protein>
<organism evidence="1 2">
    <name type="scientific">Castanea mollissima</name>
    <name type="common">Chinese chestnut</name>
    <dbReference type="NCBI Taxonomy" id="60419"/>
    <lineage>
        <taxon>Eukaryota</taxon>
        <taxon>Viridiplantae</taxon>
        <taxon>Streptophyta</taxon>
        <taxon>Embryophyta</taxon>
        <taxon>Tracheophyta</taxon>
        <taxon>Spermatophyta</taxon>
        <taxon>Magnoliopsida</taxon>
        <taxon>eudicotyledons</taxon>
        <taxon>Gunneridae</taxon>
        <taxon>Pentapetalae</taxon>
        <taxon>rosids</taxon>
        <taxon>fabids</taxon>
        <taxon>Fagales</taxon>
        <taxon>Fagaceae</taxon>
        <taxon>Castanea</taxon>
    </lineage>
</organism>
<comment type="caution">
    <text evidence="1">The sequence shown here is derived from an EMBL/GenBank/DDBJ whole genome shotgun (WGS) entry which is preliminary data.</text>
</comment>
<dbReference type="PANTHER" id="PTHR11017">
    <property type="entry name" value="LEUCINE-RICH REPEAT-CONTAINING PROTEIN"/>
    <property type="match status" value="1"/>
</dbReference>
<accession>A0A8J4V368</accession>
<sequence length="260" mass="30097">MDIVRQEALQKPGERSRLWCYDEEALDELTEDMVSDKIRSIILWPRKSEPVEVQIKAQFSKMKNLRLLLIRNEPVVKQSLEYVTHVDFSYCNLITKISDLSMTPNVTNLILNGCSNLVEIDDSVGRLDKLKVWDLGYCDKLETLPNCLTMKSLTSFNLRGCTRLKKFPNILHEMKGVEYLDLEGNFTKELPPSFGNLIGLKRLDVRLYSGEAHLPGSIYNLQHIEALEFMAMSYFQRMWRLIDSQCATLFVALPNMFFQC</sequence>
<keyword evidence="2" id="KW-1185">Reference proteome</keyword>
<gene>
    <name evidence="1" type="ORF">CMV_026999</name>
</gene>
<dbReference type="Proteomes" id="UP000737018">
    <property type="component" value="Unassembled WGS sequence"/>
</dbReference>